<feature type="transmembrane region" description="Helical" evidence="7">
    <location>
        <begin position="290"/>
        <end position="308"/>
    </location>
</feature>
<dbReference type="InterPro" id="IPR013604">
    <property type="entry name" value="7TM_chemorcpt"/>
</dbReference>
<evidence type="ECO:0000256" key="3">
    <source>
        <dbReference type="ARBA" id="ARBA00022692"/>
    </source>
</evidence>
<evidence type="ECO:0000256" key="1">
    <source>
        <dbReference type="ARBA" id="ARBA00004651"/>
    </source>
</evidence>
<feature type="transmembrane region" description="Helical" evidence="7">
    <location>
        <begin position="259"/>
        <end position="278"/>
    </location>
</feature>
<dbReference type="EMBL" id="JH431242">
    <property type="status" value="NOT_ANNOTATED_CDS"/>
    <property type="molecule type" value="Genomic_DNA"/>
</dbReference>
<dbReference type="PANTHER" id="PTHR21421:SF29">
    <property type="entry name" value="GUSTATORY RECEPTOR 5A FOR TREHALOSE-RELATED"/>
    <property type="match status" value="1"/>
</dbReference>
<evidence type="ECO:0000256" key="5">
    <source>
        <dbReference type="ARBA" id="ARBA00023136"/>
    </source>
</evidence>
<evidence type="ECO:0000256" key="2">
    <source>
        <dbReference type="ARBA" id="ARBA00022475"/>
    </source>
</evidence>
<name>T1JM62_STRMM</name>
<dbReference type="PANTHER" id="PTHR21421">
    <property type="entry name" value="GUSTATORY RECEPTOR"/>
    <property type="match status" value="1"/>
</dbReference>
<reference evidence="9" key="1">
    <citation type="submission" date="2011-05" db="EMBL/GenBank/DDBJ databases">
        <authorList>
            <person name="Richards S.R."/>
            <person name="Qu J."/>
            <person name="Jiang H."/>
            <person name="Jhangiani S.N."/>
            <person name="Agravi P."/>
            <person name="Goodspeed R."/>
            <person name="Gross S."/>
            <person name="Mandapat C."/>
            <person name="Jackson L."/>
            <person name="Mathew T."/>
            <person name="Pu L."/>
            <person name="Thornton R."/>
            <person name="Saada N."/>
            <person name="Wilczek-Boney K.B."/>
            <person name="Lee S."/>
            <person name="Kovar C."/>
            <person name="Wu Y."/>
            <person name="Scherer S.E."/>
            <person name="Worley K.C."/>
            <person name="Muzny D.M."/>
            <person name="Gibbs R."/>
        </authorList>
    </citation>
    <scope>NUCLEOTIDE SEQUENCE</scope>
    <source>
        <strain evidence="9">Brora</strain>
    </source>
</reference>
<evidence type="ECO:0000256" key="6">
    <source>
        <dbReference type="ARBA" id="ARBA00023170"/>
    </source>
</evidence>
<comment type="subcellular location">
    <subcellularLocation>
        <location evidence="1">Cell membrane</location>
        <topology evidence="1">Multi-pass membrane protein</topology>
    </subcellularLocation>
</comment>
<feature type="transmembrane region" description="Helical" evidence="7">
    <location>
        <begin position="137"/>
        <end position="160"/>
    </location>
</feature>
<dbReference type="GO" id="GO:0051606">
    <property type="term" value="P:detection of stimulus"/>
    <property type="evidence" value="ECO:0007669"/>
    <property type="project" value="UniProtKB-ARBA"/>
</dbReference>
<dbReference type="AlphaFoldDB" id="T1JM62"/>
<dbReference type="PhylomeDB" id="T1JM62"/>
<proteinExistence type="predicted"/>
<feature type="transmembrane region" description="Helical" evidence="7">
    <location>
        <begin position="199"/>
        <end position="219"/>
    </location>
</feature>
<evidence type="ECO:0008006" key="10">
    <source>
        <dbReference type="Google" id="ProtNLM"/>
    </source>
</evidence>
<reference evidence="8" key="2">
    <citation type="submission" date="2015-02" db="UniProtKB">
        <authorList>
            <consortium name="EnsemblMetazoa"/>
        </authorList>
    </citation>
    <scope>IDENTIFICATION</scope>
</reference>
<evidence type="ECO:0000256" key="7">
    <source>
        <dbReference type="SAM" id="Phobius"/>
    </source>
</evidence>
<dbReference type="GO" id="GO:0005886">
    <property type="term" value="C:plasma membrane"/>
    <property type="evidence" value="ECO:0007669"/>
    <property type="project" value="UniProtKB-SubCell"/>
</dbReference>
<dbReference type="GO" id="GO:0038023">
    <property type="term" value="F:signaling receptor activity"/>
    <property type="evidence" value="ECO:0007669"/>
    <property type="project" value="UniProtKB-ARBA"/>
</dbReference>
<keyword evidence="5 7" id="KW-0472">Membrane</keyword>
<evidence type="ECO:0000313" key="9">
    <source>
        <dbReference type="Proteomes" id="UP000014500"/>
    </source>
</evidence>
<feature type="transmembrane region" description="Helical" evidence="7">
    <location>
        <begin position="56"/>
        <end position="80"/>
    </location>
</feature>
<keyword evidence="6" id="KW-0675">Receptor</keyword>
<dbReference type="GO" id="GO:0050909">
    <property type="term" value="P:sensory perception of taste"/>
    <property type="evidence" value="ECO:0007669"/>
    <property type="project" value="InterPro"/>
</dbReference>
<keyword evidence="2" id="KW-1003">Cell membrane</keyword>
<keyword evidence="3 7" id="KW-0812">Transmembrane</keyword>
<dbReference type="Pfam" id="PF08395">
    <property type="entry name" value="7tm_7"/>
    <property type="match status" value="1"/>
</dbReference>
<protein>
    <recommendedName>
        <fullName evidence="10">Gustatory receptor</fullName>
    </recommendedName>
</protein>
<feature type="transmembrane region" description="Helical" evidence="7">
    <location>
        <begin position="366"/>
        <end position="389"/>
    </location>
</feature>
<feature type="transmembrane region" description="Helical" evidence="7">
    <location>
        <begin position="166"/>
        <end position="187"/>
    </location>
</feature>
<dbReference type="EnsemblMetazoa" id="SMAR014942-RA">
    <property type="protein sequence ID" value="SMAR014942-PA"/>
    <property type="gene ID" value="SMAR014942"/>
</dbReference>
<feature type="transmembrane region" description="Helical" evidence="7">
    <location>
        <begin position="86"/>
        <end position="107"/>
    </location>
</feature>
<evidence type="ECO:0000256" key="4">
    <source>
        <dbReference type="ARBA" id="ARBA00022989"/>
    </source>
</evidence>
<organism evidence="8 9">
    <name type="scientific">Strigamia maritima</name>
    <name type="common">European centipede</name>
    <name type="synonym">Geophilus maritimus</name>
    <dbReference type="NCBI Taxonomy" id="126957"/>
    <lineage>
        <taxon>Eukaryota</taxon>
        <taxon>Metazoa</taxon>
        <taxon>Ecdysozoa</taxon>
        <taxon>Arthropoda</taxon>
        <taxon>Myriapoda</taxon>
        <taxon>Chilopoda</taxon>
        <taxon>Pleurostigmophora</taxon>
        <taxon>Geophilomorpha</taxon>
        <taxon>Linotaeniidae</taxon>
        <taxon>Strigamia</taxon>
    </lineage>
</organism>
<sequence>MTSISHVIPKNVEDHSQLRVECTRKINRLWSRLFWVYGLQLHHDDEEHYFPKWKKFVFVLLPRLYALLLTLRYIILIIMLPTYEVFVMYFPSTISSTLSILTAVYLLKREAEFSALYKIVLELALKNSDDIRKMERYIYIVLFIFTIFIVALFIFILIFIPKLDSFMIYNFLVYTQFNHYLSVVYVLFESIFNMIFSHLFLDIIILYFSYMCKVLTVGFHNLNEDVERTTSAVTNAKLNAFRRRYKYLSHLAEKISENFSPLLLFWLVGLIVILCITIRSTKQVSDIVIILYYLFDGGHLVYLIVLIFKNSSEMLLQIRKLKGNISEILIAIEDEAETHQVRVSLNGLLFIQSLNDDTVGISVSGLFLLSTVSFLNMASTVMTYVVLVYQS</sequence>
<dbReference type="HOGENOM" id="CLU_055904_0_0_1"/>
<keyword evidence="9" id="KW-1185">Reference proteome</keyword>
<accession>T1JM62</accession>
<dbReference type="Proteomes" id="UP000014500">
    <property type="component" value="Unassembled WGS sequence"/>
</dbReference>
<evidence type="ECO:0000313" key="8">
    <source>
        <dbReference type="EnsemblMetazoa" id="SMAR014942-PA"/>
    </source>
</evidence>
<keyword evidence="4 7" id="KW-1133">Transmembrane helix</keyword>